<dbReference type="InterPro" id="IPR007066">
    <property type="entry name" value="RNA_pol_Rpb1_3"/>
</dbReference>
<dbReference type="GO" id="GO:0006351">
    <property type="term" value="P:DNA-templated transcription"/>
    <property type="evidence" value="ECO:0007669"/>
    <property type="project" value="InterPro"/>
</dbReference>
<feature type="domain" description="RNA polymerase N-terminal" evidence="11">
    <location>
        <begin position="309"/>
        <end position="588"/>
    </location>
</feature>
<keyword evidence="7 9" id="KW-0804">Transcription</keyword>
<keyword evidence="6" id="KW-0479">Metal-binding</keyword>
<name>A0A1B6IP10_9HEMI</name>
<dbReference type="SUPFAM" id="SSF64484">
    <property type="entry name" value="beta and beta-prime subunits of DNA dependent RNA-polymerase"/>
    <property type="match status" value="1"/>
</dbReference>
<evidence type="ECO:0000256" key="8">
    <source>
        <dbReference type="ARBA" id="ARBA00048552"/>
    </source>
</evidence>
<dbReference type="Pfam" id="PF04997">
    <property type="entry name" value="RNA_pol_Rpb1_1"/>
    <property type="match status" value="1"/>
</dbReference>
<evidence type="ECO:0000256" key="7">
    <source>
        <dbReference type="ARBA" id="ARBA00023163"/>
    </source>
</evidence>
<evidence type="ECO:0000256" key="10">
    <source>
        <dbReference type="SAM" id="MobiDB-lite"/>
    </source>
</evidence>
<dbReference type="InterPro" id="IPR000722">
    <property type="entry name" value="RNA_pol_asu"/>
</dbReference>
<dbReference type="GO" id="GO:0031981">
    <property type="term" value="C:nuclear lumen"/>
    <property type="evidence" value="ECO:0007669"/>
    <property type="project" value="UniProtKB-ARBA"/>
</dbReference>
<dbReference type="EMBL" id="GECU01019045">
    <property type="protein sequence ID" value="JAS88661.1"/>
    <property type="molecule type" value="Transcribed_RNA"/>
</dbReference>
<proteinExistence type="inferred from homology"/>
<dbReference type="Pfam" id="PF05000">
    <property type="entry name" value="RNA_pol_Rpb1_4"/>
    <property type="match status" value="1"/>
</dbReference>
<dbReference type="InterPro" id="IPR038120">
    <property type="entry name" value="Rpb1_funnel_sf"/>
</dbReference>
<dbReference type="InterPro" id="IPR012754">
    <property type="entry name" value="DNA-dir_RpoC_beta_prime_bact"/>
</dbReference>
<feature type="compositionally biased region" description="Low complexity" evidence="10">
    <location>
        <begin position="1245"/>
        <end position="1260"/>
    </location>
</feature>
<evidence type="ECO:0000256" key="5">
    <source>
        <dbReference type="ARBA" id="ARBA00022695"/>
    </source>
</evidence>
<dbReference type="EC" id="2.7.7.6" evidence="9"/>
<organism evidence="12">
    <name type="scientific">Homalodisca liturata</name>
    <dbReference type="NCBI Taxonomy" id="320908"/>
    <lineage>
        <taxon>Eukaryota</taxon>
        <taxon>Metazoa</taxon>
        <taxon>Ecdysozoa</taxon>
        <taxon>Arthropoda</taxon>
        <taxon>Hexapoda</taxon>
        <taxon>Insecta</taxon>
        <taxon>Pterygota</taxon>
        <taxon>Neoptera</taxon>
        <taxon>Paraneoptera</taxon>
        <taxon>Hemiptera</taxon>
        <taxon>Auchenorrhyncha</taxon>
        <taxon>Membracoidea</taxon>
        <taxon>Cicadellidae</taxon>
        <taxon>Cicadellinae</taxon>
        <taxon>Proconiini</taxon>
        <taxon>Homalodisca</taxon>
    </lineage>
</organism>
<dbReference type="Pfam" id="PF04998">
    <property type="entry name" value="RNA_pol_Rpb1_5"/>
    <property type="match status" value="2"/>
</dbReference>
<dbReference type="SMART" id="SM00663">
    <property type="entry name" value="RPOLA_N"/>
    <property type="match status" value="1"/>
</dbReference>
<dbReference type="Gene3D" id="1.10.132.30">
    <property type="match status" value="1"/>
</dbReference>
<feature type="region of interest" description="Disordered" evidence="10">
    <location>
        <begin position="1186"/>
        <end position="1268"/>
    </location>
</feature>
<dbReference type="InterPro" id="IPR007081">
    <property type="entry name" value="RNA_pol_Rpb1_5"/>
</dbReference>
<dbReference type="HAMAP" id="MF_01322">
    <property type="entry name" value="RNApol_bact_RpoC"/>
    <property type="match status" value="1"/>
</dbReference>
<keyword evidence="3 9" id="KW-0240">DNA-directed RNA polymerase</keyword>
<dbReference type="Pfam" id="PF04983">
    <property type="entry name" value="RNA_pol_Rpb1_3"/>
    <property type="match status" value="1"/>
</dbReference>
<dbReference type="GO" id="GO:0003677">
    <property type="term" value="F:DNA binding"/>
    <property type="evidence" value="ECO:0007669"/>
    <property type="project" value="InterPro"/>
</dbReference>
<dbReference type="Gene3D" id="4.10.860.120">
    <property type="entry name" value="RNA polymerase II, clamp domain"/>
    <property type="match status" value="1"/>
</dbReference>
<dbReference type="InterPro" id="IPR042102">
    <property type="entry name" value="RNA_pol_Rpb1_3_sf"/>
</dbReference>
<dbReference type="GO" id="GO:0046872">
    <property type="term" value="F:metal ion binding"/>
    <property type="evidence" value="ECO:0007669"/>
    <property type="project" value="UniProtKB-KW"/>
</dbReference>
<dbReference type="InterPro" id="IPR006592">
    <property type="entry name" value="RNA_pol_N"/>
</dbReference>
<evidence type="ECO:0000256" key="4">
    <source>
        <dbReference type="ARBA" id="ARBA00022679"/>
    </source>
</evidence>
<dbReference type="Gene3D" id="1.10.40.90">
    <property type="match status" value="1"/>
</dbReference>
<sequence>MKNKMKNKIKNKMKNKHKQMKIKKPMNLRNQIQILKIINFINKMSKKQYKISHFMTTKISLRISSPEEILKDSYGEIIKPETINYRTNKPERNGLFCEKIFGPIKDYECFCGKYKKKLYKEIIRLRQLNKELKVKGLFCNRCGVEITKNTVRRTRMGHINLVVPIVHIWGFRSTPNKIGSILGLSSQQLDMIIYYERYVVIQPGIANSYNNLSIKKLDLLTEEEYTYILNKIPIGNKYLYDNDPNKFIAKMGAECLEELLIRVDLEVLLSDLKKEIKNEESKQRKIELFKRLNVVECFIEGKKKGNKIESIILKVLPVIPPELRPLVPLDGGGYASSDLNDFYRRILIRNNRLKRLIHISAPEIILRNEKRMLQEAVDSLLDNSKKILAVKSESNRPLKSLSDSLKGKQGRFRQNLLGKRVDYSARSVIVVGPKLKLHECGLPKEIAAEIYKPFLIRKLLERKIVRTVKSAKKLISKKDPIIWDILKYLLKGHPVLLNRAPTLHRLGIQSFQPKLIEGKAILLHPLVCSAFNADFDGDQMAVHLPLSNEAILEAKLLMLASQNILNPANGYPITVPSQDMVLGLYYMTKELKSTYESKIKGEGMCFSSLEEVEIAYNNKVVEIHAIIKVKVKILENIGLISKIIKTTVGRVLFNIVVPPKVGYINKLLTNKSLRKIINYILYNTNIPTTAKFLDKIKDLGYYHAFKGGLSFNLNDISIPKEKKSLVKRAIEKVSLVKDNYNLGLITNNERYNQIIDIWTNTNVSLTEKVINYMRKSKQGFNSVYMMLDSGARSSKEQIRQLSGMRGLMAKPQKTSSLGSEIIENPILSNFLEGLSILEYFISTHGARKGLADTALKTADAGYLTRRLVDSAQDVIIQEDDCKTLLGIKISAVKKKEKIIETLSSRVLGRIALNNIYDPTNNNVLIKSSQMIDEKNINLIEKASIDTIEVRSPLTCKSKTGICRKCYGRNLANGLMIQKGEAIGVIAAQSIGEPGTQLTLRTFHVGGTAGNIYEYSKIKAKYDGIIEYEDIQVVKNLVISRSSEIRLLNNHKDKVILMKKKIPYGAKLYVSNKQLVKKNDIICSWDPYNAVIIAEFTGKIRYSNIERDEQTGFKVISERKTPTLKIVNKKNEILKSYNIPVGAHLVVNDGDIINEGSILIKIPIKDLKSGDITGGLPRLSELFEARNDDDDDDYYDSDYYDYYDYSDDDDDYDDYDDYYYNYDDDENDNDNDYDYDYDYDYDSDSHNSYSHNSYSPSSNDNSDSDSDYDSDYDYGDISLNEILDIKGLRAAQKKLINEIQEVYRSQGVKINDKHFEVIVRQMTQKVEIIKSGDTSFLEGNIEYTDVFLEENKRILNMKFIEESGDSKKFFKGQLVNFHELKKENYLLKLSNKNKILFRDVITAISKPIIQGITKAALQTKSFLSAASFQETTKVLYEAAISNKTDYLNGLKENVILGNKIPAGTGLKKSSYEEIIIGDGNQKLKKKDSEINKKLKIENKILK</sequence>
<evidence type="ECO:0000256" key="2">
    <source>
        <dbReference type="ARBA" id="ARBA00006460"/>
    </source>
</evidence>
<dbReference type="InterPro" id="IPR045867">
    <property type="entry name" value="DNA-dir_RpoC_beta_prime"/>
</dbReference>
<dbReference type="CDD" id="cd01609">
    <property type="entry name" value="RNAP_beta'_N"/>
    <property type="match status" value="1"/>
</dbReference>
<keyword evidence="5 9" id="KW-0548">Nucleotidyltransferase</keyword>
<dbReference type="PANTHER" id="PTHR19376">
    <property type="entry name" value="DNA-DIRECTED RNA POLYMERASE"/>
    <property type="match status" value="1"/>
</dbReference>
<reference evidence="12" key="1">
    <citation type="submission" date="2015-11" db="EMBL/GenBank/DDBJ databases">
        <title>De novo transcriptome assembly of four potential Pierce s Disease insect vectors from Arizona vineyards.</title>
        <authorList>
            <person name="Tassone E.E."/>
        </authorList>
    </citation>
    <scope>NUCLEOTIDE SEQUENCE</scope>
</reference>
<comment type="catalytic activity">
    <reaction evidence="8 9">
        <text>RNA(n) + a ribonucleoside 5'-triphosphate = RNA(n+1) + diphosphate</text>
        <dbReference type="Rhea" id="RHEA:21248"/>
        <dbReference type="Rhea" id="RHEA-COMP:14527"/>
        <dbReference type="Rhea" id="RHEA-COMP:17342"/>
        <dbReference type="ChEBI" id="CHEBI:33019"/>
        <dbReference type="ChEBI" id="CHEBI:61557"/>
        <dbReference type="ChEBI" id="CHEBI:140395"/>
        <dbReference type="EC" id="2.7.7.6"/>
    </reaction>
</comment>
<dbReference type="Gene3D" id="2.40.40.20">
    <property type="match status" value="1"/>
</dbReference>
<evidence type="ECO:0000256" key="9">
    <source>
        <dbReference type="RuleBase" id="RU004279"/>
    </source>
</evidence>
<dbReference type="InterPro" id="IPR044893">
    <property type="entry name" value="RNA_pol_Rpb1_clamp_domain"/>
</dbReference>
<dbReference type="Gene3D" id="1.10.150.390">
    <property type="match status" value="1"/>
</dbReference>
<protein>
    <recommendedName>
        <fullName evidence="9">DNA-directed RNA polymerase subunit</fullName>
        <ecNumber evidence="9">2.7.7.6</ecNumber>
    </recommendedName>
</protein>
<dbReference type="CDD" id="cd02655">
    <property type="entry name" value="RNAP_beta'_C"/>
    <property type="match status" value="1"/>
</dbReference>
<dbReference type="NCBIfam" id="TIGR02386">
    <property type="entry name" value="rpoC_TIGR"/>
    <property type="match status" value="1"/>
</dbReference>
<evidence type="ECO:0000256" key="6">
    <source>
        <dbReference type="ARBA" id="ARBA00022723"/>
    </source>
</evidence>
<dbReference type="InterPro" id="IPR007083">
    <property type="entry name" value="RNA_pol_Rpb1_4"/>
</dbReference>
<dbReference type="Gene3D" id="1.10.274.100">
    <property type="entry name" value="RNA polymerase Rpb1, domain 3"/>
    <property type="match status" value="2"/>
</dbReference>
<dbReference type="GO" id="GO:0003899">
    <property type="term" value="F:DNA-directed RNA polymerase activity"/>
    <property type="evidence" value="ECO:0007669"/>
    <property type="project" value="UniProtKB-EC"/>
</dbReference>
<evidence type="ECO:0000256" key="3">
    <source>
        <dbReference type="ARBA" id="ARBA00022478"/>
    </source>
</evidence>
<dbReference type="InterPro" id="IPR007080">
    <property type="entry name" value="RNA_pol_Rpb1_1"/>
</dbReference>
<dbReference type="Gene3D" id="2.40.50.100">
    <property type="match status" value="2"/>
</dbReference>
<keyword evidence="4 9" id="KW-0808">Transferase</keyword>
<feature type="compositionally biased region" description="Acidic residues" evidence="10">
    <location>
        <begin position="1186"/>
        <end position="1241"/>
    </location>
</feature>
<evidence type="ECO:0000259" key="11">
    <source>
        <dbReference type="SMART" id="SM00663"/>
    </source>
</evidence>
<comment type="function">
    <text evidence="1 9">DNA-dependent RNA polymerase catalyzes the transcription of DNA into RNA using the four ribonucleoside triphosphates as substrates.</text>
</comment>
<gene>
    <name evidence="12" type="ORF">g.19841</name>
</gene>
<feature type="region of interest" description="Disordered" evidence="10">
    <location>
        <begin position="1"/>
        <end position="21"/>
    </location>
</feature>
<evidence type="ECO:0000256" key="1">
    <source>
        <dbReference type="ARBA" id="ARBA00004026"/>
    </source>
</evidence>
<dbReference type="GO" id="GO:0000428">
    <property type="term" value="C:DNA-directed RNA polymerase complex"/>
    <property type="evidence" value="ECO:0007669"/>
    <property type="project" value="UniProtKB-KW"/>
</dbReference>
<accession>A0A1B6IP10</accession>
<evidence type="ECO:0000313" key="12">
    <source>
        <dbReference type="EMBL" id="JAS88661.1"/>
    </source>
</evidence>
<dbReference type="Gene3D" id="1.10.1790.20">
    <property type="match status" value="1"/>
</dbReference>
<comment type="similarity">
    <text evidence="2 9">Belongs to the RNA polymerase beta' chain family.</text>
</comment>
<dbReference type="Pfam" id="PF00623">
    <property type="entry name" value="RNA_pol_Rpb1_2"/>
    <property type="match status" value="1"/>
</dbReference>
<dbReference type="PANTHER" id="PTHR19376:SF54">
    <property type="entry name" value="DNA-DIRECTED RNA POLYMERASE SUBUNIT BETA"/>
    <property type="match status" value="1"/>
</dbReference>